<dbReference type="Proteomes" id="UP001159364">
    <property type="component" value="Linkage Group LG02"/>
</dbReference>
<keyword evidence="3" id="KW-0032">Aminotransferase</keyword>
<organism evidence="7 8">
    <name type="scientific">Erythroxylum novogranatense</name>
    <dbReference type="NCBI Taxonomy" id="1862640"/>
    <lineage>
        <taxon>Eukaryota</taxon>
        <taxon>Viridiplantae</taxon>
        <taxon>Streptophyta</taxon>
        <taxon>Embryophyta</taxon>
        <taxon>Tracheophyta</taxon>
        <taxon>Spermatophyta</taxon>
        <taxon>Magnoliopsida</taxon>
        <taxon>eudicotyledons</taxon>
        <taxon>Gunneridae</taxon>
        <taxon>Pentapetalae</taxon>
        <taxon>rosids</taxon>
        <taxon>fabids</taxon>
        <taxon>Malpighiales</taxon>
        <taxon>Erythroxylaceae</taxon>
        <taxon>Erythroxylum</taxon>
    </lineage>
</organism>
<dbReference type="InterPro" id="IPR036038">
    <property type="entry name" value="Aminotransferase-like"/>
</dbReference>
<dbReference type="PANTHER" id="PTHR42825:SF29">
    <property type="entry name" value="BRANCHED-CHAIN-AMINO-ACID AMINOTRANSFERASE"/>
    <property type="match status" value="1"/>
</dbReference>
<dbReference type="CDD" id="cd01557">
    <property type="entry name" value="BCAT_beta_family"/>
    <property type="match status" value="1"/>
</dbReference>
<dbReference type="InterPro" id="IPR043131">
    <property type="entry name" value="BCAT-like_N"/>
</dbReference>
<dbReference type="SUPFAM" id="SSF56752">
    <property type="entry name" value="D-aminoacid aminotransferase-like PLP-dependent enzymes"/>
    <property type="match status" value="1"/>
</dbReference>
<dbReference type="InterPro" id="IPR033939">
    <property type="entry name" value="BCAT_family"/>
</dbReference>
<dbReference type="GO" id="GO:0009081">
    <property type="term" value="P:branched-chain amino acid metabolic process"/>
    <property type="evidence" value="ECO:0007669"/>
    <property type="project" value="InterPro"/>
</dbReference>
<dbReference type="PIRSF" id="PIRSF006468">
    <property type="entry name" value="BCAT1"/>
    <property type="match status" value="1"/>
</dbReference>
<dbReference type="InterPro" id="IPR001544">
    <property type="entry name" value="Aminotrans_IV"/>
</dbReference>
<keyword evidence="5" id="KW-0663">Pyridoxal phosphate</keyword>
<dbReference type="PANTHER" id="PTHR42825">
    <property type="entry name" value="AMINO ACID AMINOTRANSFERASE"/>
    <property type="match status" value="1"/>
</dbReference>
<dbReference type="NCBIfam" id="TIGR01123">
    <property type="entry name" value="ilvE_II"/>
    <property type="match status" value="1"/>
</dbReference>
<accession>A0AAV8TWT0</accession>
<evidence type="ECO:0008006" key="9">
    <source>
        <dbReference type="Google" id="ProtNLM"/>
    </source>
</evidence>
<keyword evidence="8" id="KW-1185">Reference proteome</keyword>
<evidence type="ECO:0000256" key="2">
    <source>
        <dbReference type="ARBA" id="ARBA00009320"/>
    </source>
</evidence>
<comment type="caution">
    <text evidence="7">The sequence shown here is derived from an EMBL/GenBank/DDBJ whole genome shotgun (WGS) entry which is preliminary data.</text>
</comment>
<keyword evidence="4" id="KW-0808">Transferase</keyword>
<evidence type="ECO:0000313" key="7">
    <source>
        <dbReference type="EMBL" id="KAJ8771377.1"/>
    </source>
</evidence>
<evidence type="ECO:0000313" key="8">
    <source>
        <dbReference type="Proteomes" id="UP001159364"/>
    </source>
</evidence>
<evidence type="ECO:0000256" key="1">
    <source>
        <dbReference type="ARBA" id="ARBA00001933"/>
    </source>
</evidence>
<dbReference type="FunFam" id="3.30.470.10:FF:000003">
    <property type="entry name" value="Branched-chain-amino-acid aminotransferase"/>
    <property type="match status" value="1"/>
</dbReference>
<dbReference type="Gene3D" id="3.30.470.10">
    <property type="match status" value="1"/>
</dbReference>
<dbReference type="GO" id="GO:0004084">
    <property type="term" value="F:branched-chain-amino-acid transaminase activity"/>
    <property type="evidence" value="ECO:0007669"/>
    <property type="project" value="InterPro"/>
</dbReference>
<dbReference type="Pfam" id="PF01063">
    <property type="entry name" value="Aminotran_4"/>
    <property type="match status" value="1"/>
</dbReference>
<sequence length="387" mass="42193">MIRRSSYVGNLVQTLTVGSFSSKYGAYFCCTFRGASSLQQESRSSTASDIDEYADVDWDNLGFGRVIAGYMYTMRCSRDGSFEQGQVTRHKTIELSPLAGVLNYGQGLLEGVKACRKANGSLLVFRPDQNAIRMRIGADRMCMPSPSIDQFVDAVKQTVIANKRWVPPPGKGSLYLRALLMGSGPVLGFAPAPAYTFLIYASAVDNYFKSGLPLNLYVEEEYHRSTRGGTGGVKAIGNYAQGLKATGRARSMGFTDILYIDSRENKYLGEGNCSNTFLVKGDVISTPATNGTILPGITRKSVIEIARDIGYKVEERAIPIDELMSADEVFCTGTAVLVAPVSSVTYQGKGIEYRTGVESVSHQIYSILSGIQTGAIEDVRRWTTEIH</sequence>
<comment type="cofactor">
    <cofactor evidence="1">
        <name>pyridoxal 5'-phosphate</name>
        <dbReference type="ChEBI" id="CHEBI:597326"/>
    </cofactor>
</comment>
<evidence type="ECO:0000256" key="3">
    <source>
        <dbReference type="ARBA" id="ARBA00022576"/>
    </source>
</evidence>
<comment type="similarity">
    <text evidence="2">Belongs to the class-IV pyridoxal-phosphate-dependent aminotransferase family.</text>
</comment>
<dbReference type="NCBIfam" id="NF009897">
    <property type="entry name" value="PRK13357.1"/>
    <property type="match status" value="1"/>
</dbReference>
<evidence type="ECO:0000256" key="6">
    <source>
        <dbReference type="PIRSR" id="PIRSR006468-1"/>
    </source>
</evidence>
<dbReference type="EMBL" id="JAIWQS010000002">
    <property type="protein sequence ID" value="KAJ8771377.1"/>
    <property type="molecule type" value="Genomic_DNA"/>
</dbReference>
<reference evidence="7 8" key="1">
    <citation type="submission" date="2021-09" db="EMBL/GenBank/DDBJ databases">
        <title>Genomic insights and catalytic innovation underlie evolution of tropane alkaloids biosynthesis.</title>
        <authorList>
            <person name="Wang Y.-J."/>
            <person name="Tian T."/>
            <person name="Huang J.-P."/>
            <person name="Huang S.-X."/>
        </authorList>
    </citation>
    <scope>NUCLEOTIDE SEQUENCE [LARGE SCALE GENOMIC DNA]</scope>
    <source>
        <strain evidence="7">KIB-2018</strain>
        <tissue evidence="7">Leaf</tissue>
    </source>
</reference>
<feature type="modified residue" description="N6-(pyridoxal phosphate)lysine" evidence="6">
    <location>
        <position position="234"/>
    </location>
</feature>
<dbReference type="AlphaFoldDB" id="A0AAV8TWT0"/>
<dbReference type="InterPro" id="IPR005786">
    <property type="entry name" value="B_amino_transII"/>
</dbReference>
<protein>
    <recommendedName>
        <fullName evidence="9">Branched-chain-amino-acid transaminase</fullName>
    </recommendedName>
</protein>
<gene>
    <name evidence="7" type="ORF">K2173_026554</name>
</gene>
<proteinExistence type="inferred from homology"/>
<evidence type="ECO:0000256" key="4">
    <source>
        <dbReference type="ARBA" id="ARBA00022679"/>
    </source>
</evidence>
<evidence type="ECO:0000256" key="5">
    <source>
        <dbReference type="ARBA" id="ARBA00022898"/>
    </source>
</evidence>
<dbReference type="InterPro" id="IPR043132">
    <property type="entry name" value="BCAT-like_C"/>
</dbReference>
<name>A0AAV8TWT0_9ROSI</name>
<dbReference type="Gene3D" id="3.20.10.10">
    <property type="entry name" value="D-amino Acid Aminotransferase, subunit A, domain 2"/>
    <property type="match status" value="1"/>
</dbReference>